<proteinExistence type="predicted"/>
<accession>A0A838ZSM8</accession>
<evidence type="ECO:0000313" key="2">
    <source>
        <dbReference type="Proteomes" id="UP000552241"/>
    </source>
</evidence>
<dbReference type="AlphaFoldDB" id="A0A838ZSM8"/>
<reference evidence="1 2" key="1">
    <citation type="submission" date="2020-07" db="EMBL/GenBank/DDBJ databases">
        <title>Moheibacter lacus sp. nov., a member of the family Flavobacteriaceae isolated from freshwater lake sediment.</title>
        <authorList>
            <person name="Liu Y."/>
        </authorList>
    </citation>
    <scope>NUCLEOTIDE SEQUENCE [LARGE SCALE GENOMIC DNA]</scope>
    <source>
        <strain evidence="1 2">BDHS18</strain>
    </source>
</reference>
<gene>
    <name evidence="1" type="ORF">HU137_09410</name>
</gene>
<keyword evidence="2" id="KW-1185">Reference proteome</keyword>
<protein>
    <recommendedName>
        <fullName evidence="3">Cytochrome C</fullName>
    </recommendedName>
</protein>
<dbReference type="Proteomes" id="UP000552241">
    <property type="component" value="Unassembled WGS sequence"/>
</dbReference>
<dbReference type="EMBL" id="JACDZE010000002">
    <property type="protein sequence ID" value="MBA5629986.1"/>
    <property type="molecule type" value="Genomic_DNA"/>
</dbReference>
<name>A0A838ZSM8_9FLAO</name>
<sequence length="148" mass="17143">MRILFIIYLSIGFCVLSCSEKKPEKTETNSSFQQVYEMSDMALLMEKMYAELEKNRPMVLEGNSIGEFPKEFNKIHTAEMTPSFQRNEEFNRLADLYLLNLQNLHNVEKENPNRKEIYNNVVKSCITCHRSDAGCIGPVDRIGKLLID</sequence>
<evidence type="ECO:0000313" key="1">
    <source>
        <dbReference type="EMBL" id="MBA5629986.1"/>
    </source>
</evidence>
<organism evidence="1 2">
    <name type="scientific">Moheibacter lacus</name>
    <dbReference type="NCBI Taxonomy" id="2745851"/>
    <lineage>
        <taxon>Bacteria</taxon>
        <taxon>Pseudomonadati</taxon>
        <taxon>Bacteroidota</taxon>
        <taxon>Flavobacteriia</taxon>
        <taxon>Flavobacteriales</taxon>
        <taxon>Weeksellaceae</taxon>
        <taxon>Moheibacter</taxon>
    </lineage>
</organism>
<evidence type="ECO:0008006" key="3">
    <source>
        <dbReference type="Google" id="ProtNLM"/>
    </source>
</evidence>
<comment type="caution">
    <text evidence="1">The sequence shown here is derived from an EMBL/GenBank/DDBJ whole genome shotgun (WGS) entry which is preliminary data.</text>
</comment>
<dbReference type="RefSeq" id="WP_182043588.1">
    <property type="nucleotide sequence ID" value="NZ_JACDZE010000002.1"/>
</dbReference>